<dbReference type="NCBIfam" id="TIGR01016">
    <property type="entry name" value="sucCoAbeta"/>
    <property type="match status" value="1"/>
</dbReference>
<keyword evidence="2 7" id="KW-0816">Tricarboxylic acid cycle</keyword>
<dbReference type="PANTHER" id="PTHR11815">
    <property type="entry name" value="SUCCINYL-COA SYNTHETASE BETA CHAIN"/>
    <property type="match status" value="1"/>
</dbReference>
<sequence>MVPESAFQTYIFYFSETFPLCASAKAPFKSMKIHEYQGKQLFRKAGVPVLEGHVATTADEAAAAYDKLGGSIAVVKAQIHAGGRGKGTIIDNPEQRGVVLVKSADEARAAANGLLGKTLVTIQTGEEGKVVNQVFVEAGCDIARELYLGIVVDREAARPVLMVSTEGGVEIEKVAEETPELIFKEHFDPAVGLEAFQVRKLCKKLGIEGAAAKAAFKFMPAICRFFVDYDCAMAEINPLVITGSGEMIALDAKITFDDNALYRHKDLLEFRDLSEEEPSEVRASDAGLSYVKLEGNIGCLVNGAGLAMSTMDIIKYHGGKPANFLDVGGGANAQQVTEAFRILLSDPNCKGVLVNIFGGIARCTTIASALIEASKTVGFTVPLVVRLEGTEVEEGRKMLAESDVNVINATDITDAAKKIVAAAAG</sequence>
<feature type="binding site" evidence="7">
    <location>
        <position position="137"/>
    </location>
    <ligand>
        <name>ATP</name>
        <dbReference type="ChEBI" id="CHEBI:30616"/>
    </ligand>
</feature>
<evidence type="ECO:0000256" key="7">
    <source>
        <dbReference type="HAMAP-Rule" id="MF_00558"/>
    </source>
</evidence>
<dbReference type="UniPathway" id="UPA00223">
    <property type="reaction ID" value="UER00999"/>
</dbReference>
<evidence type="ECO:0000256" key="4">
    <source>
        <dbReference type="ARBA" id="ARBA00022723"/>
    </source>
</evidence>
<feature type="binding site" evidence="7">
    <location>
        <begin position="359"/>
        <end position="361"/>
    </location>
    <ligand>
        <name>substrate</name>
        <note>ligand shared with subunit alpha</note>
    </ligand>
</feature>
<comment type="caution">
    <text evidence="10">The sequence shown here is derived from an EMBL/GenBank/DDBJ whole genome shotgun (WGS) entry which is preliminary data.</text>
</comment>
<dbReference type="Proteomes" id="UP000316304">
    <property type="component" value="Unassembled WGS sequence"/>
</dbReference>
<dbReference type="InterPro" id="IPR005811">
    <property type="entry name" value="SUCC_ACL_C"/>
</dbReference>
<evidence type="ECO:0000313" key="10">
    <source>
        <dbReference type="EMBL" id="TWU23064.1"/>
    </source>
</evidence>
<dbReference type="InterPro" id="IPR013650">
    <property type="entry name" value="ATP-grasp_succ-CoA_synth-type"/>
</dbReference>
<keyword evidence="4 7" id="KW-0479">Metal-binding</keyword>
<feature type="domain" description="ATP-grasp" evidence="9">
    <location>
        <begin position="39"/>
        <end position="85"/>
    </location>
</feature>
<keyword evidence="3 7" id="KW-0436">Ligase</keyword>
<dbReference type="HAMAP" id="MF_00558">
    <property type="entry name" value="Succ_CoA_beta"/>
    <property type="match status" value="1"/>
</dbReference>
<gene>
    <name evidence="7 10" type="primary">sucC</name>
    <name evidence="10" type="ORF">Pla52o_25980</name>
</gene>
<dbReference type="Gene3D" id="3.40.50.261">
    <property type="entry name" value="Succinyl-CoA synthetase domains"/>
    <property type="match status" value="1"/>
</dbReference>
<evidence type="ECO:0000256" key="5">
    <source>
        <dbReference type="ARBA" id="ARBA00022741"/>
    </source>
</evidence>
<comment type="catalytic activity">
    <reaction evidence="7">
        <text>succinate + ATP + CoA = succinyl-CoA + ADP + phosphate</text>
        <dbReference type="Rhea" id="RHEA:17661"/>
        <dbReference type="ChEBI" id="CHEBI:30031"/>
        <dbReference type="ChEBI" id="CHEBI:30616"/>
        <dbReference type="ChEBI" id="CHEBI:43474"/>
        <dbReference type="ChEBI" id="CHEBI:57287"/>
        <dbReference type="ChEBI" id="CHEBI:57292"/>
        <dbReference type="ChEBI" id="CHEBI:456216"/>
        <dbReference type="EC" id="6.2.1.5"/>
    </reaction>
</comment>
<accession>A0A5C6CHL8</accession>
<feature type="binding site" evidence="7">
    <location>
        <position position="302"/>
    </location>
    <ligand>
        <name>substrate</name>
        <note>ligand shared with subunit alpha</note>
    </ligand>
</feature>
<dbReference type="PANTHER" id="PTHR11815:SF10">
    <property type="entry name" value="SUCCINATE--COA LIGASE [GDP-FORMING] SUBUNIT BETA, MITOCHONDRIAL"/>
    <property type="match status" value="1"/>
</dbReference>
<keyword evidence="11" id="KW-1185">Reference proteome</keyword>
<dbReference type="FunFam" id="3.30.1490.20:FF:000002">
    <property type="entry name" value="Succinate--CoA ligase [ADP-forming] subunit beta"/>
    <property type="match status" value="1"/>
</dbReference>
<dbReference type="GO" id="GO:0006099">
    <property type="term" value="P:tricarboxylic acid cycle"/>
    <property type="evidence" value="ECO:0007669"/>
    <property type="project" value="UniProtKB-UniRule"/>
</dbReference>
<dbReference type="FunFam" id="3.40.50.261:FF:000001">
    <property type="entry name" value="Succinate--CoA ligase [ADP-forming] subunit beta"/>
    <property type="match status" value="1"/>
</dbReference>
<dbReference type="PROSITE" id="PS01217">
    <property type="entry name" value="SUCCINYL_COA_LIG_3"/>
    <property type="match status" value="1"/>
</dbReference>
<dbReference type="SUPFAM" id="SSF56059">
    <property type="entry name" value="Glutathione synthetase ATP-binding domain-like"/>
    <property type="match status" value="1"/>
</dbReference>
<comment type="subunit">
    <text evidence="7">Heterotetramer of two alpha and two beta subunits.</text>
</comment>
<organism evidence="10 11">
    <name type="scientific">Novipirellula galeiformis</name>
    <dbReference type="NCBI Taxonomy" id="2528004"/>
    <lineage>
        <taxon>Bacteria</taxon>
        <taxon>Pseudomonadati</taxon>
        <taxon>Planctomycetota</taxon>
        <taxon>Planctomycetia</taxon>
        <taxon>Pirellulales</taxon>
        <taxon>Pirellulaceae</taxon>
        <taxon>Novipirellula</taxon>
    </lineage>
</organism>
<proteinExistence type="inferred from homology"/>
<comment type="similarity">
    <text evidence="1 7">Belongs to the succinate/malate CoA ligase beta subunit family.</text>
</comment>
<dbReference type="GO" id="GO:0005829">
    <property type="term" value="C:cytosol"/>
    <property type="evidence" value="ECO:0007669"/>
    <property type="project" value="TreeGrafter"/>
</dbReference>
<dbReference type="AlphaFoldDB" id="A0A5C6CHL8"/>
<dbReference type="Gene3D" id="3.30.1490.20">
    <property type="entry name" value="ATP-grasp fold, A domain"/>
    <property type="match status" value="1"/>
</dbReference>
<dbReference type="GO" id="GO:0042709">
    <property type="term" value="C:succinate-CoA ligase complex"/>
    <property type="evidence" value="ECO:0007669"/>
    <property type="project" value="TreeGrafter"/>
</dbReference>
<comment type="function">
    <text evidence="7">Succinyl-CoA synthetase functions in the citric acid cycle (TCA), coupling the hydrolysis of succinyl-CoA to the synthesis of either ATP or GTP and thus represents the only step of substrate-level phosphorylation in the TCA. The beta subunit provides nucleotide specificity of the enzyme and binds the substrate succinate, while the binding sites for coenzyme A and phosphate are found in the alpha subunit.</text>
</comment>
<keyword evidence="7 8" id="KW-0067">ATP-binding</keyword>
<dbReference type="FunFam" id="3.30.470.20:FF:000002">
    <property type="entry name" value="Succinate--CoA ligase [ADP-forming] subunit beta"/>
    <property type="match status" value="1"/>
</dbReference>
<comment type="cofactor">
    <cofactor evidence="7">
        <name>Mg(2+)</name>
        <dbReference type="ChEBI" id="CHEBI:18420"/>
    </cofactor>
    <text evidence="7">Binds 1 Mg(2+) ion per subunit.</text>
</comment>
<evidence type="ECO:0000256" key="3">
    <source>
        <dbReference type="ARBA" id="ARBA00022598"/>
    </source>
</evidence>
<feature type="binding site" evidence="7">
    <location>
        <position position="76"/>
    </location>
    <ligand>
        <name>ATP</name>
        <dbReference type="ChEBI" id="CHEBI:30616"/>
    </ligand>
</feature>
<evidence type="ECO:0000313" key="11">
    <source>
        <dbReference type="Proteomes" id="UP000316304"/>
    </source>
</evidence>
<dbReference type="InterPro" id="IPR017866">
    <property type="entry name" value="Succ-CoA_synthase_bsu_CS"/>
</dbReference>
<dbReference type="GO" id="GO:0000287">
    <property type="term" value="F:magnesium ion binding"/>
    <property type="evidence" value="ECO:0007669"/>
    <property type="project" value="UniProtKB-UniRule"/>
</dbReference>
<keyword evidence="5 7" id="KW-0547">Nucleotide-binding</keyword>
<dbReference type="Pfam" id="PF00549">
    <property type="entry name" value="Ligase_CoA"/>
    <property type="match status" value="1"/>
</dbReference>
<comment type="catalytic activity">
    <reaction evidence="7">
        <text>GTP + succinate + CoA = succinyl-CoA + GDP + phosphate</text>
        <dbReference type="Rhea" id="RHEA:22120"/>
        <dbReference type="ChEBI" id="CHEBI:30031"/>
        <dbReference type="ChEBI" id="CHEBI:37565"/>
        <dbReference type="ChEBI" id="CHEBI:43474"/>
        <dbReference type="ChEBI" id="CHEBI:57287"/>
        <dbReference type="ChEBI" id="CHEBI:57292"/>
        <dbReference type="ChEBI" id="CHEBI:58189"/>
    </reaction>
</comment>
<feature type="binding site" evidence="7">
    <location>
        <position position="140"/>
    </location>
    <ligand>
        <name>ATP</name>
        <dbReference type="ChEBI" id="CHEBI:30616"/>
    </ligand>
</feature>
<dbReference type="GO" id="GO:0005524">
    <property type="term" value="F:ATP binding"/>
    <property type="evidence" value="ECO:0007669"/>
    <property type="project" value="UniProtKB-UniRule"/>
</dbReference>
<evidence type="ECO:0000256" key="6">
    <source>
        <dbReference type="ARBA" id="ARBA00022842"/>
    </source>
</evidence>
<dbReference type="GO" id="GO:0004775">
    <property type="term" value="F:succinate-CoA ligase (ADP-forming) activity"/>
    <property type="evidence" value="ECO:0007669"/>
    <property type="project" value="UniProtKB-UniRule"/>
</dbReference>
<comment type="pathway">
    <text evidence="7">Carbohydrate metabolism; tricarboxylic acid cycle; succinate from succinyl-CoA (ligase route): step 1/1.</text>
</comment>
<dbReference type="Pfam" id="PF08442">
    <property type="entry name" value="ATP-grasp_2"/>
    <property type="match status" value="1"/>
</dbReference>
<evidence type="ECO:0000256" key="1">
    <source>
        <dbReference type="ARBA" id="ARBA00009182"/>
    </source>
</evidence>
<keyword evidence="6 7" id="KW-0460">Magnesium</keyword>
<evidence type="ECO:0000256" key="8">
    <source>
        <dbReference type="PROSITE-ProRule" id="PRU00409"/>
    </source>
</evidence>
<dbReference type="Gene3D" id="3.30.470.20">
    <property type="entry name" value="ATP-grasp fold, B domain"/>
    <property type="match status" value="1"/>
</dbReference>
<feature type="binding site" evidence="7">
    <location>
        <position position="145"/>
    </location>
    <ligand>
        <name>ATP</name>
        <dbReference type="ChEBI" id="CHEBI:30616"/>
    </ligand>
</feature>
<reference evidence="10 11" key="1">
    <citation type="submission" date="2019-02" db="EMBL/GenBank/DDBJ databases">
        <title>Deep-cultivation of Planctomycetes and their phenomic and genomic characterization uncovers novel biology.</title>
        <authorList>
            <person name="Wiegand S."/>
            <person name="Jogler M."/>
            <person name="Boedeker C."/>
            <person name="Pinto D."/>
            <person name="Vollmers J."/>
            <person name="Rivas-Marin E."/>
            <person name="Kohn T."/>
            <person name="Peeters S.H."/>
            <person name="Heuer A."/>
            <person name="Rast P."/>
            <person name="Oberbeckmann S."/>
            <person name="Bunk B."/>
            <person name="Jeske O."/>
            <person name="Meyerdierks A."/>
            <person name="Storesund J.E."/>
            <person name="Kallscheuer N."/>
            <person name="Luecker S."/>
            <person name="Lage O.M."/>
            <person name="Pohl T."/>
            <person name="Merkel B.J."/>
            <person name="Hornburger P."/>
            <person name="Mueller R.-W."/>
            <person name="Bruemmer F."/>
            <person name="Labrenz M."/>
            <person name="Spormann A.M."/>
            <person name="Op Den Camp H."/>
            <person name="Overmann J."/>
            <person name="Amann R."/>
            <person name="Jetten M.S.M."/>
            <person name="Mascher T."/>
            <person name="Medema M.H."/>
            <person name="Devos D.P."/>
            <person name="Kaster A.-K."/>
            <person name="Ovreas L."/>
            <person name="Rohde M."/>
            <person name="Galperin M.Y."/>
            <person name="Jogler C."/>
        </authorList>
    </citation>
    <scope>NUCLEOTIDE SEQUENCE [LARGE SCALE GENOMIC DNA]</scope>
    <source>
        <strain evidence="10 11">Pla52o</strain>
    </source>
</reference>
<feature type="binding site" evidence="7">
    <location>
        <begin position="83"/>
        <end position="85"/>
    </location>
    <ligand>
        <name>ATP</name>
        <dbReference type="ChEBI" id="CHEBI:30616"/>
    </ligand>
</feature>
<evidence type="ECO:0000256" key="2">
    <source>
        <dbReference type="ARBA" id="ARBA00022532"/>
    </source>
</evidence>
<dbReference type="PROSITE" id="PS50975">
    <property type="entry name" value="ATP_GRASP"/>
    <property type="match status" value="1"/>
</dbReference>
<dbReference type="EMBL" id="SJPT01000004">
    <property type="protein sequence ID" value="TWU23064.1"/>
    <property type="molecule type" value="Genomic_DNA"/>
</dbReference>
<dbReference type="GO" id="GO:0004776">
    <property type="term" value="F:succinate-CoA ligase (GDP-forming) activity"/>
    <property type="evidence" value="ECO:0007669"/>
    <property type="project" value="RHEA"/>
</dbReference>
<dbReference type="NCBIfam" id="NF001913">
    <property type="entry name" value="PRK00696.1"/>
    <property type="match status" value="1"/>
</dbReference>
<dbReference type="SUPFAM" id="SSF52210">
    <property type="entry name" value="Succinyl-CoA synthetase domains"/>
    <property type="match status" value="1"/>
</dbReference>
<name>A0A5C6CHL8_9BACT</name>
<protein>
    <recommendedName>
        <fullName evidence="7">Succinate--CoA ligase [ADP-forming] subunit beta</fullName>
        <ecNumber evidence="7">6.2.1.5</ecNumber>
    </recommendedName>
    <alternativeName>
        <fullName evidence="7">Succinyl-CoA synthetase subunit beta</fullName>
        <shortName evidence="7">SCS-beta</shortName>
    </alternativeName>
</protein>
<dbReference type="InterPro" id="IPR013815">
    <property type="entry name" value="ATP_grasp_subdomain_1"/>
</dbReference>
<dbReference type="EC" id="6.2.1.5" evidence="7"/>
<dbReference type="InterPro" id="IPR005809">
    <property type="entry name" value="Succ_CoA_ligase-like_bsu"/>
</dbReference>
<dbReference type="InterPro" id="IPR011761">
    <property type="entry name" value="ATP-grasp"/>
</dbReference>
<dbReference type="GO" id="GO:0006104">
    <property type="term" value="P:succinyl-CoA metabolic process"/>
    <property type="evidence" value="ECO:0007669"/>
    <property type="project" value="TreeGrafter"/>
</dbReference>
<dbReference type="PIRSF" id="PIRSF001554">
    <property type="entry name" value="SucCS_beta"/>
    <property type="match status" value="1"/>
</dbReference>
<dbReference type="InterPro" id="IPR016102">
    <property type="entry name" value="Succinyl-CoA_synth-like"/>
</dbReference>
<feature type="binding site" evidence="7">
    <location>
        <position position="237"/>
    </location>
    <ligand>
        <name>Mg(2+)</name>
        <dbReference type="ChEBI" id="CHEBI:18420"/>
    </ligand>
</feature>
<feature type="binding site" evidence="7">
    <location>
        <position position="251"/>
    </location>
    <ligand>
        <name>Mg(2+)</name>
        <dbReference type="ChEBI" id="CHEBI:18420"/>
    </ligand>
</feature>
<evidence type="ECO:0000259" key="9">
    <source>
        <dbReference type="PROSITE" id="PS50975"/>
    </source>
</evidence>